<keyword evidence="3" id="KW-1003">Cell membrane</keyword>
<dbReference type="PANTHER" id="PTHR43081:SF17">
    <property type="entry name" value="BLL5647 PROTEIN"/>
    <property type="match status" value="1"/>
</dbReference>
<proteinExistence type="inferred from homology"/>
<dbReference type="SMART" id="SM00044">
    <property type="entry name" value="CYCc"/>
    <property type="match status" value="1"/>
</dbReference>
<dbReference type="InterPro" id="IPR012675">
    <property type="entry name" value="Beta-grasp_dom_sf"/>
</dbReference>
<comment type="similarity">
    <text evidence="2">Belongs to the adenylyl cyclase class-3 family.</text>
</comment>
<dbReference type="InterPro" id="IPR001054">
    <property type="entry name" value="A/G_cyclase"/>
</dbReference>
<dbReference type="PROSITE" id="PS51085">
    <property type="entry name" value="2FE2S_FER_2"/>
    <property type="match status" value="1"/>
</dbReference>
<dbReference type="InterPro" id="IPR001041">
    <property type="entry name" value="2Fe-2S_ferredoxin-type"/>
</dbReference>
<keyword evidence="8" id="KW-1185">Reference proteome</keyword>
<dbReference type="InterPro" id="IPR050697">
    <property type="entry name" value="Adenylyl/Guanylyl_Cyclase_3/4"/>
</dbReference>
<dbReference type="GO" id="GO:0005886">
    <property type="term" value="C:plasma membrane"/>
    <property type="evidence" value="ECO:0007669"/>
    <property type="project" value="UniProtKB-SubCell"/>
</dbReference>
<comment type="caution">
    <text evidence="7">The sequence shown here is derived from an EMBL/GenBank/DDBJ whole genome shotgun (WGS) entry which is preliminary data.</text>
</comment>
<feature type="domain" description="2Fe-2S ferredoxin-type" evidence="6">
    <location>
        <begin position="2"/>
        <end position="97"/>
    </location>
</feature>
<evidence type="ECO:0000256" key="2">
    <source>
        <dbReference type="ARBA" id="ARBA00005381"/>
    </source>
</evidence>
<dbReference type="PANTHER" id="PTHR43081">
    <property type="entry name" value="ADENYLATE CYCLASE, TERMINAL-DIFFERENTIATION SPECIFIC-RELATED"/>
    <property type="match status" value="1"/>
</dbReference>
<gene>
    <name evidence="7" type="ORF">RIF25_15220</name>
</gene>
<dbReference type="SUPFAM" id="SSF55073">
    <property type="entry name" value="Nucleotide cyclase"/>
    <property type="match status" value="1"/>
</dbReference>
<dbReference type="Gene3D" id="3.30.70.1230">
    <property type="entry name" value="Nucleotide cyclase"/>
    <property type="match status" value="1"/>
</dbReference>
<dbReference type="GO" id="GO:0006171">
    <property type="term" value="P:cAMP biosynthetic process"/>
    <property type="evidence" value="ECO:0007669"/>
    <property type="project" value="TreeGrafter"/>
</dbReference>
<organism evidence="7 8">
    <name type="scientific">Pseudocalidococcus azoricus BACA0444</name>
    <dbReference type="NCBI Taxonomy" id="2918990"/>
    <lineage>
        <taxon>Bacteria</taxon>
        <taxon>Bacillati</taxon>
        <taxon>Cyanobacteriota</taxon>
        <taxon>Cyanophyceae</taxon>
        <taxon>Acaryochloridales</taxon>
        <taxon>Thermosynechococcaceae</taxon>
        <taxon>Pseudocalidococcus</taxon>
        <taxon>Pseudocalidococcus azoricus</taxon>
    </lineage>
</organism>
<evidence type="ECO:0000313" key="7">
    <source>
        <dbReference type="EMBL" id="MDS3862151.1"/>
    </source>
</evidence>
<dbReference type="AlphaFoldDB" id="A0AAE4JXF0"/>
<dbReference type="CDD" id="cd07302">
    <property type="entry name" value="CHD"/>
    <property type="match status" value="1"/>
</dbReference>
<protein>
    <submittedName>
        <fullName evidence="7">Adenylate/guanylate cyclase domain-containing protein</fullName>
    </submittedName>
</protein>
<dbReference type="RefSeq" id="WP_322879363.1">
    <property type="nucleotide sequence ID" value="NZ_JAVMIP010000022.1"/>
</dbReference>
<dbReference type="CDD" id="cd00207">
    <property type="entry name" value="fer2"/>
    <property type="match status" value="1"/>
</dbReference>
<dbReference type="InterPro" id="IPR036010">
    <property type="entry name" value="2Fe-2S_ferredoxin-like_sf"/>
</dbReference>
<dbReference type="Pfam" id="PF00211">
    <property type="entry name" value="Guanylate_cyc"/>
    <property type="match status" value="1"/>
</dbReference>
<reference evidence="8" key="1">
    <citation type="submission" date="2023-07" db="EMBL/GenBank/DDBJ databases">
        <authorList>
            <person name="Luz R."/>
            <person name="Cordeiro R."/>
            <person name="Fonseca A."/>
            <person name="Goncalves V."/>
        </authorList>
    </citation>
    <scope>NUCLEOTIDE SEQUENCE [LARGE SCALE GENOMIC DNA]</scope>
    <source>
        <strain evidence="8">BACA0444</strain>
    </source>
</reference>
<dbReference type="EMBL" id="JAVMIP010000022">
    <property type="protein sequence ID" value="MDS3862151.1"/>
    <property type="molecule type" value="Genomic_DNA"/>
</dbReference>
<evidence type="ECO:0000256" key="3">
    <source>
        <dbReference type="ARBA" id="ARBA00022475"/>
    </source>
</evidence>
<evidence type="ECO:0000256" key="4">
    <source>
        <dbReference type="ARBA" id="ARBA00023136"/>
    </source>
</evidence>
<evidence type="ECO:0000259" key="5">
    <source>
        <dbReference type="PROSITE" id="PS50125"/>
    </source>
</evidence>
<dbReference type="Gene3D" id="3.10.20.30">
    <property type="match status" value="1"/>
</dbReference>
<comment type="subcellular location">
    <subcellularLocation>
        <location evidence="1">Cell membrane</location>
        <topology evidence="1">Multi-pass membrane protein</topology>
    </subcellularLocation>
</comment>
<dbReference type="SUPFAM" id="SSF54292">
    <property type="entry name" value="2Fe-2S ferredoxin-like"/>
    <property type="match status" value="1"/>
</dbReference>
<accession>A0AAE4JXF0</accession>
<evidence type="ECO:0000256" key="1">
    <source>
        <dbReference type="ARBA" id="ARBA00004651"/>
    </source>
</evidence>
<dbReference type="InterPro" id="IPR029787">
    <property type="entry name" value="Nucleotide_cyclase"/>
</dbReference>
<name>A0AAE4JXF0_9CYAN</name>
<sequence>MPEIYCRPDGETVPINPNETVLDALLRANIDHTHVCGGHANCSTCRIMVLDGIEHCTLPSGPELALAKKLDFPFHIRLACQTKVSQGKVEIRRMVLDRDDIGLVDQQLAHRGTGAKKNVALLVAGIRGEAEFDEVNFPFDVVYVISRYFNRLHQVVSKFGGTLNNFLGNRAIATFGVEERENSARQAIWAALEMQTAMGELNHFLQTLSYQPLQLTIGVHFGPVVLVPVDPTRPELVSPFGEAVNVATLIEAANKNAGTSLLVSGDAHQQVKDAVTTQRTGRLARTGGDLTLVEITAITGEPPFVNSIVSQATAPGLSLGQRVTAFMNRFKK</sequence>
<keyword evidence="4" id="KW-0472">Membrane</keyword>
<feature type="domain" description="Guanylate cyclase" evidence="5">
    <location>
        <begin position="120"/>
        <end position="251"/>
    </location>
</feature>
<dbReference type="PROSITE" id="PS50125">
    <property type="entry name" value="GUANYLATE_CYCLASE_2"/>
    <property type="match status" value="1"/>
</dbReference>
<dbReference type="Proteomes" id="UP001268256">
    <property type="component" value="Unassembled WGS sequence"/>
</dbReference>
<dbReference type="GO" id="GO:0004016">
    <property type="term" value="F:adenylate cyclase activity"/>
    <property type="evidence" value="ECO:0007669"/>
    <property type="project" value="UniProtKB-ARBA"/>
</dbReference>
<dbReference type="GO" id="GO:0051536">
    <property type="term" value="F:iron-sulfur cluster binding"/>
    <property type="evidence" value="ECO:0007669"/>
    <property type="project" value="InterPro"/>
</dbReference>
<evidence type="ECO:0000313" key="8">
    <source>
        <dbReference type="Proteomes" id="UP001268256"/>
    </source>
</evidence>
<dbReference type="Pfam" id="PF00111">
    <property type="entry name" value="Fer2"/>
    <property type="match status" value="1"/>
</dbReference>
<dbReference type="GO" id="GO:0035556">
    <property type="term" value="P:intracellular signal transduction"/>
    <property type="evidence" value="ECO:0007669"/>
    <property type="project" value="InterPro"/>
</dbReference>
<evidence type="ECO:0000259" key="6">
    <source>
        <dbReference type="PROSITE" id="PS51085"/>
    </source>
</evidence>